<feature type="compositionally biased region" description="Basic and acidic residues" evidence="2">
    <location>
        <begin position="731"/>
        <end position="750"/>
    </location>
</feature>
<dbReference type="Pfam" id="PF13332">
    <property type="entry name" value="Fil_haemagg_2"/>
    <property type="match status" value="6"/>
</dbReference>
<accession>A0ABM6BLQ5</accession>
<feature type="region of interest" description="Disordered" evidence="2">
    <location>
        <begin position="1098"/>
        <end position="1162"/>
    </location>
</feature>
<dbReference type="NCBIfam" id="TIGR01901">
    <property type="entry name" value="adhes_NPXG"/>
    <property type="match status" value="1"/>
</dbReference>
<feature type="region of interest" description="Disordered" evidence="2">
    <location>
        <begin position="395"/>
        <end position="418"/>
    </location>
</feature>
<gene>
    <name evidence="5" type="ORF">PL78_11060</name>
</gene>
<dbReference type="Pfam" id="PF05860">
    <property type="entry name" value="TPS"/>
    <property type="match status" value="1"/>
</dbReference>
<feature type="compositionally biased region" description="Polar residues" evidence="2">
    <location>
        <begin position="486"/>
        <end position="496"/>
    </location>
</feature>
<feature type="compositionally biased region" description="Polar residues" evidence="2">
    <location>
        <begin position="1194"/>
        <end position="1217"/>
    </location>
</feature>
<proteinExistence type="predicted"/>
<organism evidence="5 6">
    <name type="scientific">Yersinia entomophaga</name>
    <dbReference type="NCBI Taxonomy" id="935293"/>
    <lineage>
        <taxon>Bacteria</taxon>
        <taxon>Pseudomonadati</taxon>
        <taxon>Pseudomonadota</taxon>
        <taxon>Gammaproteobacteria</taxon>
        <taxon>Enterobacterales</taxon>
        <taxon>Yersiniaceae</taxon>
        <taxon>Yersinia</taxon>
    </lineage>
</organism>
<protein>
    <submittedName>
        <fullName evidence="5">Hemolysin</fullName>
    </submittedName>
</protein>
<keyword evidence="6" id="KW-1185">Reference proteome</keyword>
<evidence type="ECO:0000313" key="6">
    <source>
        <dbReference type="Proteomes" id="UP000266744"/>
    </source>
</evidence>
<dbReference type="SMART" id="SM00912">
    <property type="entry name" value="Haemagg_act"/>
    <property type="match status" value="1"/>
</dbReference>
<evidence type="ECO:0000256" key="2">
    <source>
        <dbReference type="SAM" id="MobiDB-lite"/>
    </source>
</evidence>
<dbReference type="InterPro" id="IPR011050">
    <property type="entry name" value="Pectin_lyase_fold/virulence"/>
</dbReference>
<dbReference type="Gene3D" id="2.160.20.10">
    <property type="entry name" value="Single-stranded right-handed beta-helix, Pectin lyase-like"/>
    <property type="match status" value="1"/>
</dbReference>
<dbReference type="RefSeq" id="WP_064515536.1">
    <property type="nucleotide sequence ID" value="NZ_CBCSBH010000035.1"/>
</dbReference>
<evidence type="ECO:0000259" key="4">
    <source>
        <dbReference type="SMART" id="SM00912"/>
    </source>
</evidence>
<feature type="domain" description="Filamentous haemagglutinin FhaB/tRNA nuclease CdiA-like TPS" evidence="4">
    <location>
        <begin position="49"/>
        <end position="169"/>
    </location>
</feature>
<feature type="signal peptide" evidence="3">
    <location>
        <begin position="1"/>
        <end position="30"/>
    </location>
</feature>
<evidence type="ECO:0000313" key="5">
    <source>
        <dbReference type="EMBL" id="ANI30364.1"/>
    </source>
</evidence>
<feature type="compositionally biased region" description="Basic and acidic residues" evidence="2">
    <location>
        <begin position="1098"/>
        <end position="1108"/>
    </location>
</feature>
<feature type="region of interest" description="Disordered" evidence="2">
    <location>
        <begin position="473"/>
        <end position="496"/>
    </location>
</feature>
<feature type="compositionally biased region" description="Basic and acidic residues" evidence="2">
    <location>
        <begin position="400"/>
        <end position="418"/>
    </location>
</feature>
<feature type="compositionally biased region" description="Polar residues" evidence="2">
    <location>
        <begin position="1001"/>
        <end position="1012"/>
    </location>
</feature>
<feature type="region of interest" description="Disordered" evidence="2">
    <location>
        <begin position="1618"/>
        <end position="1645"/>
    </location>
</feature>
<dbReference type="InterPro" id="IPR025157">
    <property type="entry name" value="Hemagglutinin_rpt"/>
</dbReference>
<dbReference type="InterPro" id="IPR012334">
    <property type="entry name" value="Pectin_lyas_fold"/>
</dbReference>
<feature type="compositionally biased region" description="Basic and acidic residues" evidence="2">
    <location>
        <begin position="1035"/>
        <end position="1050"/>
    </location>
</feature>
<feature type="region of interest" description="Disordered" evidence="2">
    <location>
        <begin position="1192"/>
        <end position="1227"/>
    </location>
</feature>
<dbReference type="Proteomes" id="UP000266744">
    <property type="component" value="Chromosome"/>
</dbReference>
<dbReference type="EMBL" id="CP010029">
    <property type="protein sequence ID" value="ANI30364.1"/>
    <property type="molecule type" value="Genomic_DNA"/>
</dbReference>
<dbReference type="InterPro" id="IPR008638">
    <property type="entry name" value="FhaB/CdiA-like_TPS"/>
</dbReference>
<sequence>MKTKKFKLSPAGKLVASLAIIFASLGAAYAADIVGAGDAAHNPTISSAANGAAVVDIVAPSASGLSHNQYDSFNVNKPGAVLNNSLTDGTSQLAGQLNANANLGSNAAKIILNEVISRNPSLLLGKQEIFGMAADYVLANPNGITCDGCGFINTNRSSLVVGNPLVEKGELNGFNTFNNTHALSIGKGGLDADSALDLIAPRISAEGHISSPEQVYALTGENRVSAKGEILESRNTQKAGALDSYYLGSMQAGRIRLISTAEGSGVKIGNEIDTFRLANGQVTVGDIDVASKGNLELEAAKLKGADIRLTGKNIVSKGKIISDSHSRNDSDNYDTWWSGKYVNNRDSSQRLQETSISGNDISIVAKQNNTLTGAYVQGRDVTLQGANLKLDGQKLTQTDGHTDNRDRGAWRRNTNKENEKVEQVGTEIHAHRNAKLMADEGDIVISGSQVYANNDLSINAKNDLHLSGLTESQTVRENGKRKNDTSKLLTGSWSNSTTTENLKTAKLNAVTGNLGLSAGGNITSKGAEVRAKKDLIVTADKQINIDVQKTANQKTVKNDIVVWGGIGGGDDKDNGNKKEVSHASDFSSNGKLLVSGNQGVKVTGSKVTAKEGAFVETKNGGLVIDNAISLTTEKVDQRTGTVFNITKDSKKANNSTEQSTGSELKSDADLKLFSQQDTTIVGSLVNSADELGIKTLGNLNVKSAVEQQKIDEKTTSLKVDAYAKEHSDKQYRAGLRIEHTSETEKTDSTKNKAATLSGGSVKIESDKDVTFTGSKLETTKDDAKISGNNVAFLAAEDKTTSDKTSTKVGGGVYYTGGIDKAGSGVEVGYENSKTHTDANKAAASSSNVAGNFTVEAKGDLTNQGTQHKVGEKLTQEAANVNNLAAKNTKNSKTETLTIGAEVGANVDYSGITRPAEKAIDKIAKLDILGAANDLGDIGLPNLGIDVGANGSSSDVTKNSSKALVTSVQAGSVATKTTGTVKDQGTQYEATKGGVTIEAQSHTSEAAANTETVNSRETKGNADLRVYTSTGSDISADAKGEGGTTRSEKDASNAVTGKIKAADGISIKVKEDATYQGTSLDAGAGKTSVKAGGDIKFDQATDTSSENHKGFNVKLSAKGGSTPESNNFGIGLGGGIDNGSSSTSDAKVSQLAGKQGVELDSGRDLTLKGSQIGSKEQPTGNVTLKAAGKVDLQAAESTSSKENTKLSGNINVGTSSTDSETKSGGGFNLGGDVNFDKVDESATTRQGSKIDSKGTLKIESGSDDKQAIHLQGTEVTSKATVLDAKKGGIVLESAQNEEKKNNWNLGLKGSAGISQSYDKNDKGVVDSESGKDSHNVSAGINVGVEKKDAVKQQNTKINTGNLTLNSGKDTTLAGATVTADKVSGDVGGDLRVESRKDRETGVNVGVDLGLSHTNKKEDNLVTRVSDASPVGKEKIKNALETKANKAFDKVEDKYNKFAHKNDPKQDTTNAVSFSKANDKVTLPEKLVEEKTDSAVWDKGARWAGNKVKNKVVGPAEEIGLDGHFKVNANVVNNDAINETSAISGKEGVTLNVKGNTLLNGGKLSSDQGKVELKTKALELQEVKGNNYQGGGGFNLAPTVSGLLTGGAKDVLSGNTPFIQAHTKSENRDVKGGIEEGKKDDKAEETE</sequence>
<feature type="region of interest" description="Disordered" evidence="2">
    <location>
        <begin position="1001"/>
        <end position="1053"/>
    </location>
</feature>
<reference evidence="5 6" key="1">
    <citation type="journal article" date="2016" name="Toxins">
        <title>The Draft Genome Sequence of the Yersinia entomophaga Entomopathogenic Type Strain MH96T.</title>
        <authorList>
            <person name="Hurst M.R."/>
            <person name="Beattie A."/>
            <person name="Altermann E."/>
            <person name="Moraga R.M."/>
            <person name="Harper L.A."/>
            <person name="Calder J."/>
            <person name="Laugraud A."/>
        </authorList>
    </citation>
    <scope>NUCLEOTIDE SEQUENCE [LARGE SCALE GENOMIC DNA]</scope>
    <source>
        <strain evidence="5 6">MH96</strain>
    </source>
</reference>
<name>A0ABM6BLQ5_YERET</name>
<keyword evidence="1" id="KW-0800">Toxin</keyword>
<feature type="region of interest" description="Disordered" evidence="2">
    <location>
        <begin position="731"/>
        <end position="757"/>
    </location>
</feature>
<feature type="region of interest" description="Disordered" evidence="2">
    <location>
        <begin position="1315"/>
        <end position="1336"/>
    </location>
</feature>
<evidence type="ECO:0000256" key="1">
    <source>
        <dbReference type="ARBA" id="ARBA00022656"/>
    </source>
</evidence>
<evidence type="ECO:0000256" key="3">
    <source>
        <dbReference type="SAM" id="SignalP"/>
    </source>
</evidence>
<feature type="chain" id="PRO_5045513041" evidence="3">
    <location>
        <begin position="31"/>
        <end position="1645"/>
    </location>
</feature>
<dbReference type="SUPFAM" id="SSF51126">
    <property type="entry name" value="Pectin lyase-like"/>
    <property type="match status" value="1"/>
</dbReference>
<feature type="compositionally biased region" description="Basic and acidic residues" evidence="2">
    <location>
        <begin position="1621"/>
        <end position="1640"/>
    </location>
</feature>
<feature type="compositionally biased region" description="Basic and acidic residues" evidence="2">
    <location>
        <begin position="1317"/>
        <end position="1333"/>
    </location>
</feature>
<keyword evidence="3" id="KW-0732">Signal</keyword>